<dbReference type="InterPro" id="IPR008884">
    <property type="entry name" value="TylF_MeTrfase"/>
</dbReference>
<dbReference type="GO" id="GO:0032259">
    <property type="term" value="P:methylation"/>
    <property type="evidence" value="ECO:0007669"/>
    <property type="project" value="UniProtKB-KW"/>
</dbReference>
<dbReference type="SUPFAM" id="SSF53335">
    <property type="entry name" value="S-adenosyl-L-methionine-dependent methyltransferases"/>
    <property type="match status" value="1"/>
</dbReference>
<evidence type="ECO:0000313" key="2">
    <source>
        <dbReference type="Proteomes" id="UP001597296"/>
    </source>
</evidence>
<dbReference type="EC" id="2.1.1.-" evidence="1"/>
<keyword evidence="1" id="KW-0808">Transferase</keyword>
<sequence length="232" mass="25643">MPQIIIDDYKTEIIQTLFNGVMATYVGSTPGHVAEFGTMTGMTAEALALGIAKSEETFLQHSAASGLLGRELHLFDSFAGLPKITEATDADSFHVRDGVWGEGVCKGVSAETLRGMVERHLQPADRIRIFEGWYSDTVKTIPAPTRYAFVHIDCDLYASTRDVLDGLFSRGLVSKGAYLYFDDYNCNRGDPQLGERRAWAECIEKYAVSFSDCGGYGLCSHRFLVHDYRGAE</sequence>
<protein>
    <submittedName>
        <fullName evidence="1">TylF/MycF/NovP-related O-methyltransferase</fullName>
        <ecNumber evidence="1">2.1.1.-</ecNumber>
    </submittedName>
</protein>
<gene>
    <name evidence="1" type="ORF">ACFSNB_10170</name>
</gene>
<dbReference type="PANTHER" id="PTHR40036">
    <property type="entry name" value="MACROCIN O-METHYLTRANSFERASE"/>
    <property type="match status" value="1"/>
</dbReference>
<keyword evidence="1" id="KW-0489">Methyltransferase</keyword>
<reference evidence="2" key="1">
    <citation type="journal article" date="2019" name="Int. J. Syst. Evol. Microbiol.">
        <title>The Global Catalogue of Microorganisms (GCM) 10K type strain sequencing project: providing services to taxonomists for standard genome sequencing and annotation.</title>
        <authorList>
            <consortium name="The Broad Institute Genomics Platform"/>
            <consortium name="The Broad Institute Genome Sequencing Center for Infectious Disease"/>
            <person name="Wu L."/>
            <person name="Ma J."/>
        </authorList>
    </citation>
    <scope>NUCLEOTIDE SEQUENCE [LARGE SCALE GENOMIC DNA]</scope>
    <source>
        <strain evidence="2">KCTC 15012</strain>
    </source>
</reference>
<dbReference type="PANTHER" id="PTHR40036:SF1">
    <property type="entry name" value="MACROCIN O-METHYLTRANSFERASE"/>
    <property type="match status" value="1"/>
</dbReference>
<proteinExistence type="predicted"/>
<organism evidence="1 2">
    <name type="scientific">Phaeospirillum tilakii</name>
    <dbReference type="NCBI Taxonomy" id="741673"/>
    <lineage>
        <taxon>Bacteria</taxon>
        <taxon>Pseudomonadati</taxon>
        <taxon>Pseudomonadota</taxon>
        <taxon>Alphaproteobacteria</taxon>
        <taxon>Rhodospirillales</taxon>
        <taxon>Rhodospirillaceae</taxon>
        <taxon>Phaeospirillum</taxon>
    </lineage>
</organism>
<accession>A0ABW5CDP4</accession>
<dbReference type="InterPro" id="IPR029063">
    <property type="entry name" value="SAM-dependent_MTases_sf"/>
</dbReference>
<name>A0ABW5CDP4_9PROT</name>
<dbReference type="Proteomes" id="UP001597296">
    <property type="component" value="Unassembled WGS sequence"/>
</dbReference>
<dbReference type="RefSeq" id="WP_377316126.1">
    <property type="nucleotide sequence ID" value="NZ_JBHUIY010000017.1"/>
</dbReference>
<dbReference type="GO" id="GO:0008168">
    <property type="term" value="F:methyltransferase activity"/>
    <property type="evidence" value="ECO:0007669"/>
    <property type="project" value="UniProtKB-KW"/>
</dbReference>
<dbReference type="Pfam" id="PF05711">
    <property type="entry name" value="TylF"/>
    <property type="match status" value="1"/>
</dbReference>
<comment type="caution">
    <text evidence="1">The sequence shown here is derived from an EMBL/GenBank/DDBJ whole genome shotgun (WGS) entry which is preliminary data.</text>
</comment>
<evidence type="ECO:0000313" key="1">
    <source>
        <dbReference type="EMBL" id="MFD2234173.1"/>
    </source>
</evidence>
<dbReference type="EMBL" id="JBHUIY010000017">
    <property type="protein sequence ID" value="MFD2234173.1"/>
    <property type="molecule type" value="Genomic_DNA"/>
</dbReference>
<keyword evidence="2" id="KW-1185">Reference proteome</keyword>
<dbReference type="Gene3D" id="3.40.50.150">
    <property type="entry name" value="Vaccinia Virus protein VP39"/>
    <property type="match status" value="1"/>
</dbReference>